<keyword evidence="1 2" id="KW-1015">Disulfide bond</keyword>
<dbReference type="InterPro" id="IPR006586">
    <property type="entry name" value="ADAM_Cys-rich"/>
</dbReference>
<dbReference type="GO" id="GO:0008584">
    <property type="term" value="P:male gonad development"/>
    <property type="evidence" value="ECO:0007669"/>
    <property type="project" value="TreeGrafter"/>
</dbReference>
<dbReference type="PANTHER" id="PTHR11905:SF158">
    <property type="entry name" value="DISINTEGRIN AND METALLOPROTEINASE DOMAIN-CONTAINING PROTEIN 18"/>
    <property type="match status" value="1"/>
</dbReference>
<dbReference type="FunFam" id="4.10.70.10:FF:000001">
    <property type="entry name" value="Disintegrin and metalloproteinase domain-containing protein 22"/>
    <property type="match status" value="1"/>
</dbReference>
<dbReference type="Pfam" id="PF00200">
    <property type="entry name" value="Disintegrin"/>
    <property type="match status" value="1"/>
</dbReference>
<dbReference type="Pfam" id="PF08516">
    <property type="entry name" value="ADAM_CR"/>
    <property type="match status" value="1"/>
</dbReference>
<dbReference type="GO" id="GO:0004222">
    <property type="term" value="F:metalloendopeptidase activity"/>
    <property type="evidence" value="ECO:0007669"/>
    <property type="project" value="InterPro"/>
</dbReference>
<feature type="domain" description="Disintegrin" evidence="3">
    <location>
        <begin position="338"/>
        <end position="425"/>
    </location>
</feature>
<evidence type="ECO:0000259" key="3">
    <source>
        <dbReference type="PROSITE" id="PS50214"/>
    </source>
</evidence>
<proteinExistence type="predicted"/>
<dbReference type="Gene3D" id="4.10.70.10">
    <property type="entry name" value="Disintegrin domain"/>
    <property type="match status" value="1"/>
</dbReference>
<feature type="domain" description="Peptidase M12B" evidence="4">
    <location>
        <begin position="131"/>
        <end position="328"/>
    </location>
</feature>
<dbReference type="Gene3D" id="3.40.390.10">
    <property type="entry name" value="Collagenase (Catalytic Domain)"/>
    <property type="match status" value="1"/>
</dbReference>
<dbReference type="SMART" id="SM00608">
    <property type="entry name" value="ACR"/>
    <property type="match status" value="1"/>
</dbReference>
<accession>A0A7L4C532</accession>
<evidence type="ECO:0000313" key="6">
    <source>
        <dbReference type="Proteomes" id="UP000551823"/>
    </source>
</evidence>
<comment type="caution">
    <text evidence="2">Lacks conserved residue(s) required for the propagation of feature annotation.</text>
</comment>
<dbReference type="InterPro" id="IPR034027">
    <property type="entry name" value="Reprolysin_adamalysin"/>
</dbReference>
<dbReference type="CDD" id="cd04269">
    <property type="entry name" value="ZnMc_adamalysin_II_like"/>
    <property type="match status" value="1"/>
</dbReference>
<dbReference type="InterPro" id="IPR001590">
    <property type="entry name" value="Peptidase_M12B"/>
</dbReference>
<dbReference type="EMBL" id="VZZU01000801">
    <property type="protein sequence ID" value="NXW44828.1"/>
    <property type="molecule type" value="Genomic_DNA"/>
</dbReference>
<reference evidence="5 6" key="1">
    <citation type="submission" date="2019-09" db="EMBL/GenBank/DDBJ databases">
        <title>Bird 10,000 Genomes (B10K) Project - Family phase.</title>
        <authorList>
            <person name="Zhang G."/>
        </authorList>
    </citation>
    <scope>NUCLEOTIDE SEQUENCE [LARGE SCALE GENOMIC DNA]</scope>
    <source>
        <strain evidence="5">B10K-DU-005-01</strain>
    </source>
</reference>
<dbReference type="GO" id="GO:0005886">
    <property type="term" value="C:plasma membrane"/>
    <property type="evidence" value="ECO:0007669"/>
    <property type="project" value="TreeGrafter"/>
</dbReference>
<dbReference type="InterPro" id="IPR001762">
    <property type="entry name" value="Disintegrin_dom"/>
</dbReference>
<comment type="caution">
    <text evidence="5">The sequence shown here is derived from an EMBL/GenBank/DDBJ whole genome shotgun (WGS) entry which is preliminary data.</text>
</comment>
<gene>
    <name evidence="5" type="primary">Adam32</name>
    <name evidence="5" type="ORF">NYCLEU_R07752</name>
</gene>
<evidence type="ECO:0000313" key="5">
    <source>
        <dbReference type="EMBL" id="NXW44828.1"/>
    </source>
</evidence>
<dbReference type="PROSITE" id="PS50215">
    <property type="entry name" value="ADAM_MEPRO"/>
    <property type="match status" value="1"/>
</dbReference>
<evidence type="ECO:0000256" key="1">
    <source>
        <dbReference type="ARBA" id="ARBA00023157"/>
    </source>
</evidence>
<dbReference type="Proteomes" id="UP000551823">
    <property type="component" value="Unassembled WGS sequence"/>
</dbReference>
<keyword evidence="6" id="KW-1185">Reference proteome</keyword>
<organism evidence="5 6">
    <name type="scientific">Nyctiprogne leucopyga</name>
    <dbReference type="NCBI Taxonomy" id="382315"/>
    <lineage>
        <taxon>Eukaryota</taxon>
        <taxon>Metazoa</taxon>
        <taxon>Chordata</taxon>
        <taxon>Craniata</taxon>
        <taxon>Vertebrata</taxon>
        <taxon>Euteleostomi</taxon>
        <taxon>Archelosauria</taxon>
        <taxon>Archosauria</taxon>
        <taxon>Dinosauria</taxon>
        <taxon>Saurischia</taxon>
        <taxon>Theropoda</taxon>
        <taxon>Coelurosauria</taxon>
        <taxon>Aves</taxon>
        <taxon>Neognathae</taxon>
        <taxon>Neoaves</taxon>
        <taxon>Strisores</taxon>
        <taxon>Caprimulgiformes</taxon>
        <taxon>Caprimulgidae</taxon>
        <taxon>Chordeilinae</taxon>
        <taxon>Nyctiprogne</taxon>
    </lineage>
</organism>
<feature type="non-terminal residue" evidence="5">
    <location>
        <position position="530"/>
    </location>
</feature>
<sequence>VSYVLSIEGRPYTIHLQQHVFLSDDFRIYMSNEKGSLRSDSTPIKVSWGSLWGFCTVSVAAWSCCWVCGVQLVGNGSVGTASYLVLIGRWHRSVALEWTLEWCSKPQQKEINNIGDHFLFQPLSAAARAPKYFRVYVVLDKALYNEMGSDVNAATQKIIQVFNLVNNMFNPLNVTVVLSSLELWTEENKIPTAGEADDLLQRFLEWKQSYLTLQSYDMACLLVYGDRAVFTGTTAPGKACQRDAAGAVAVYQGAETLESFSVLLAQLLGRSLGMSYDGSRGCGCPGRVCIMSPEALHFSGAKAFSNCSIRDFETFLKHDGATCLSNRPGFLGLSYRRAAVCGNGVVERGEQCDCGAAKACSKDKCCTKTCRFKPGVKCSSGLCCNACQFKQRNSPCRPAADAQCDLAEFCNGSSASCPPDLYVQDGHGCERGTGYCYKGRCQSPDLQCRRLYGRGSKNAPVACYEEVNSQQDRFGHCGFQPRQGYKSCTWRNLRCGKLICTYPYTTPFPSAAAAVLYVRVHEHLCVSLHY</sequence>
<dbReference type="SMART" id="SM00050">
    <property type="entry name" value="DISIN"/>
    <property type="match status" value="1"/>
</dbReference>
<dbReference type="PROSITE" id="PS50214">
    <property type="entry name" value="DISINTEGRIN_2"/>
    <property type="match status" value="1"/>
</dbReference>
<dbReference type="InterPro" id="IPR024079">
    <property type="entry name" value="MetalloPept_cat_dom_sf"/>
</dbReference>
<evidence type="ECO:0000256" key="2">
    <source>
        <dbReference type="PROSITE-ProRule" id="PRU00276"/>
    </source>
</evidence>
<evidence type="ECO:0000259" key="4">
    <source>
        <dbReference type="PROSITE" id="PS50215"/>
    </source>
</evidence>
<dbReference type="SUPFAM" id="SSF55486">
    <property type="entry name" value="Metalloproteases ('zincins'), catalytic domain"/>
    <property type="match status" value="1"/>
</dbReference>
<feature type="disulfide bond" evidence="2">
    <location>
        <begin position="284"/>
        <end position="289"/>
    </location>
</feature>
<feature type="non-terminal residue" evidence="5">
    <location>
        <position position="1"/>
    </location>
</feature>
<dbReference type="Pfam" id="PF01421">
    <property type="entry name" value="Reprolysin"/>
    <property type="match status" value="1"/>
</dbReference>
<protein>
    <submittedName>
        <fullName evidence="5">ADA32 protein</fullName>
    </submittedName>
</protein>
<dbReference type="InterPro" id="IPR036436">
    <property type="entry name" value="Disintegrin_dom_sf"/>
</dbReference>
<dbReference type="GO" id="GO:0007339">
    <property type="term" value="P:binding of sperm to zona pellucida"/>
    <property type="evidence" value="ECO:0007669"/>
    <property type="project" value="TreeGrafter"/>
</dbReference>
<dbReference type="AlphaFoldDB" id="A0A7L4C532"/>
<name>A0A7L4C532_9AVES</name>
<dbReference type="GO" id="GO:0006508">
    <property type="term" value="P:proteolysis"/>
    <property type="evidence" value="ECO:0007669"/>
    <property type="project" value="InterPro"/>
</dbReference>
<dbReference type="SUPFAM" id="SSF57552">
    <property type="entry name" value="Blood coagulation inhibitor (disintegrin)"/>
    <property type="match status" value="1"/>
</dbReference>
<dbReference type="PANTHER" id="PTHR11905">
    <property type="entry name" value="ADAM A DISINTEGRIN AND METALLOPROTEASE DOMAIN"/>
    <property type="match status" value="1"/>
</dbReference>
<dbReference type="GO" id="GO:0007155">
    <property type="term" value="P:cell adhesion"/>
    <property type="evidence" value="ECO:0007669"/>
    <property type="project" value="TreeGrafter"/>
</dbReference>